<dbReference type="EMBL" id="VUYU01000021">
    <property type="protein sequence ID" value="NHZ36789.1"/>
    <property type="molecule type" value="Genomic_DNA"/>
</dbReference>
<comment type="caution">
    <text evidence="2">The sequence shown here is derived from an EMBL/GenBank/DDBJ whole genome shotgun (WGS) entry which is preliminary data.</text>
</comment>
<reference evidence="2 3" key="1">
    <citation type="submission" date="2019-09" db="EMBL/GenBank/DDBJ databases">
        <title>Taxonomy of Antarctic Massilia spp.: description of Massilia rubra sp. nov., Massilia aquatica sp. nov., Massilia mucilaginosa sp. nov., Massilia frigida sp. nov. isolated from streams, lakes and regoliths.</title>
        <authorList>
            <person name="Holochova P."/>
            <person name="Sedlacek I."/>
            <person name="Kralova S."/>
            <person name="Maslanova I."/>
            <person name="Busse H.-J."/>
            <person name="Stankova E."/>
            <person name="Vrbovska V."/>
            <person name="Kovarovic V."/>
            <person name="Bartak M."/>
            <person name="Svec P."/>
            <person name="Pantucek R."/>
        </authorList>
    </citation>
    <scope>NUCLEOTIDE SEQUENCE [LARGE SCALE GENOMIC DNA]</scope>
    <source>
        <strain evidence="2 3">CCM 8692</strain>
    </source>
</reference>
<proteinExistence type="predicted"/>
<evidence type="ECO:0000259" key="1">
    <source>
        <dbReference type="Pfam" id="PF04443"/>
    </source>
</evidence>
<evidence type="ECO:0000313" key="2">
    <source>
        <dbReference type="EMBL" id="NHZ36789.1"/>
    </source>
</evidence>
<gene>
    <name evidence="2" type="ORF">F0185_24800</name>
</gene>
<name>A0ABX0LS16_9BURK</name>
<organism evidence="2 3">
    <name type="scientific">Massilia rubra</name>
    <dbReference type="NCBI Taxonomy" id="2607910"/>
    <lineage>
        <taxon>Bacteria</taxon>
        <taxon>Pseudomonadati</taxon>
        <taxon>Pseudomonadota</taxon>
        <taxon>Betaproteobacteria</taxon>
        <taxon>Burkholderiales</taxon>
        <taxon>Oxalobacteraceae</taxon>
        <taxon>Telluria group</taxon>
        <taxon>Massilia</taxon>
    </lineage>
</organism>
<keyword evidence="3" id="KW-1185">Reference proteome</keyword>
<dbReference type="Proteomes" id="UP000785613">
    <property type="component" value="Unassembled WGS sequence"/>
</dbReference>
<sequence length="381" mass="42108">MQGKVEDEMSQSTFDSAHGESMAASLASLFAMPPFAADKSWRKRHLDMIVTTLTRHHYEQCSAFRHILDGLDIDPNQTRAVADQPFLPVSLFKKMILRSVPIAQVSHRLISSGTGRSGRSEIFIDRPTSLLQMRALSRIVPSVIGEKCLPLLVVDAPTPASDPAGYAARSIAIQGFSLFASGRPCFALNDDMTLNMHDISAFLERAGGKPFLMFGFTHVIWRYFLEALALTRPRFDFAHGTMIHGGGWKRLAESGVDERRMKAVAKELLDLSKIHNYYGMVEQPGSIYLQCAHGFFHCSNFSEVFVRRADLSIAHDGEAGILQTVSVLPKSYPGHNLLTEDLGVLHGEDDCACGRKGKYFNILRRLPGVQPKGCGDVATNQ</sequence>
<evidence type="ECO:0000313" key="3">
    <source>
        <dbReference type="Proteomes" id="UP000785613"/>
    </source>
</evidence>
<dbReference type="InterPro" id="IPR007534">
    <property type="entry name" value="LuxE"/>
</dbReference>
<protein>
    <submittedName>
        <fullName evidence="2">Acyl-protein synthetase</fullName>
    </submittedName>
</protein>
<dbReference type="Pfam" id="PF04443">
    <property type="entry name" value="LuxE"/>
    <property type="match status" value="1"/>
</dbReference>
<feature type="domain" description="Acyl-protein synthetase LuxE" evidence="1">
    <location>
        <begin position="31"/>
        <end position="379"/>
    </location>
</feature>
<accession>A0ABX0LS16</accession>
<dbReference type="RefSeq" id="WP_167229057.1">
    <property type="nucleotide sequence ID" value="NZ_VUYU01000021.1"/>
</dbReference>